<evidence type="ECO:0000259" key="7">
    <source>
        <dbReference type="Pfam" id="PF17917"/>
    </source>
</evidence>
<evidence type="ECO:0000256" key="1">
    <source>
        <dbReference type="ARBA" id="ARBA00022679"/>
    </source>
</evidence>
<dbReference type="GO" id="GO:0004519">
    <property type="term" value="F:endonuclease activity"/>
    <property type="evidence" value="ECO:0007669"/>
    <property type="project" value="UniProtKB-KW"/>
</dbReference>
<accession>A0A9Q3C6C8</accession>
<keyword evidence="1" id="KW-0808">Transferase</keyword>
<keyword evidence="6" id="KW-0695">RNA-directed DNA polymerase</keyword>
<keyword evidence="2" id="KW-0548">Nucleotidyltransferase</keyword>
<keyword evidence="3" id="KW-0540">Nuclease</keyword>
<dbReference type="AlphaFoldDB" id="A0A9Q3C6C8"/>
<gene>
    <name evidence="8" type="ORF">O181_016685</name>
</gene>
<comment type="caution">
    <text evidence="8">The sequence shown here is derived from an EMBL/GenBank/DDBJ whole genome shotgun (WGS) entry which is preliminary data.</text>
</comment>
<dbReference type="Pfam" id="PF17917">
    <property type="entry name" value="RT_RNaseH"/>
    <property type="match status" value="1"/>
</dbReference>
<dbReference type="GO" id="GO:0016787">
    <property type="term" value="F:hydrolase activity"/>
    <property type="evidence" value="ECO:0007669"/>
    <property type="project" value="UniProtKB-KW"/>
</dbReference>
<dbReference type="GO" id="GO:0003964">
    <property type="term" value="F:RNA-directed DNA polymerase activity"/>
    <property type="evidence" value="ECO:0007669"/>
    <property type="project" value="UniProtKB-KW"/>
</dbReference>
<evidence type="ECO:0000256" key="4">
    <source>
        <dbReference type="ARBA" id="ARBA00022759"/>
    </source>
</evidence>
<proteinExistence type="predicted"/>
<protein>
    <recommendedName>
        <fullName evidence="7">Reverse transcriptase RNase H-like domain-containing protein</fullName>
    </recommendedName>
</protein>
<evidence type="ECO:0000256" key="6">
    <source>
        <dbReference type="ARBA" id="ARBA00022918"/>
    </source>
</evidence>
<evidence type="ECO:0000256" key="2">
    <source>
        <dbReference type="ARBA" id="ARBA00022695"/>
    </source>
</evidence>
<reference evidence="8" key="1">
    <citation type="submission" date="2021-03" db="EMBL/GenBank/DDBJ databases">
        <title>Draft genome sequence of rust myrtle Austropuccinia psidii MF-1, a brazilian biotype.</title>
        <authorList>
            <person name="Quecine M.C."/>
            <person name="Pachon D.M.R."/>
            <person name="Bonatelli M.L."/>
            <person name="Correr F.H."/>
            <person name="Franceschini L.M."/>
            <person name="Leite T.F."/>
            <person name="Margarido G.R.A."/>
            <person name="Almeida C.A."/>
            <person name="Ferrarezi J.A."/>
            <person name="Labate C.A."/>
        </authorList>
    </citation>
    <scope>NUCLEOTIDE SEQUENCE</scope>
    <source>
        <strain evidence="8">MF-1</strain>
    </source>
</reference>
<keyword evidence="9" id="KW-1185">Reference proteome</keyword>
<evidence type="ECO:0000313" key="8">
    <source>
        <dbReference type="EMBL" id="MBW0476970.1"/>
    </source>
</evidence>
<evidence type="ECO:0000256" key="5">
    <source>
        <dbReference type="ARBA" id="ARBA00022801"/>
    </source>
</evidence>
<name>A0A9Q3C6C8_9BASI</name>
<dbReference type="InterPro" id="IPR041373">
    <property type="entry name" value="RT_RNaseH"/>
</dbReference>
<sequence length="136" mass="16215">MEYISLVWALEKVNHYLDCTVFDVITDCNTVKYLLKMKTLNQHVLRWQIAIQEYRGNMTIVHKSGNTHENADGIRRWTLANRTEKPAWIPQEENHIEGIYITEIDTEFFIQVKESYKVDKKFHILFHLSMKDCKDP</sequence>
<dbReference type="InterPro" id="IPR043502">
    <property type="entry name" value="DNA/RNA_pol_sf"/>
</dbReference>
<dbReference type="SUPFAM" id="SSF56672">
    <property type="entry name" value="DNA/RNA polymerases"/>
    <property type="match status" value="1"/>
</dbReference>
<evidence type="ECO:0000256" key="3">
    <source>
        <dbReference type="ARBA" id="ARBA00022722"/>
    </source>
</evidence>
<keyword evidence="4" id="KW-0255">Endonuclease</keyword>
<organism evidence="8 9">
    <name type="scientific">Austropuccinia psidii MF-1</name>
    <dbReference type="NCBI Taxonomy" id="1389203"/>
    <lineage>
        <taxon>Eukaryota</taxon>
        <taxon>Fungi</taxon>
        <taxon>Dikarya</taxon>
        <taxon>Basidiomycota</taxon>
        <taxon>Pucciniomycotina</taxon>
        <taxon>Pucciniomycetes</taxon>
        <taxon>Pucciniales</taxon>
        <taxon>Sphaerophragmiaceae</taxon>
        <taxon>Austropuccinia</taxon>
    </lineage>
</organism>
<keyword evidence="5" id="KW-0378">Hydrolase</keyword>
<evidence type="ECO:0000313" key="9">
    <source>
        <dbReference type="Proteomes" id="UP000765509"/>
    </source>
</evidence>
<dbReference type="Proteomes" id="UP000765509">
    <property type="component" value="Unassembled WGS sequence"/>
</dbReference>
<feature type="domain" description="Reverse transcriptase RNase H-like" evidence="7">
    <location>
        <begin position="2"/>
        <end position="54"/>
    </location>
</feature>
<dbReference type="EMBL" id="AVOT02004658">
    <property type="protein sequence ID" value="MBW0476970.1"/>
    <property type="molecule type" value="Genomic_DNA"/>
</dbReference>